<dbReference type="Proteomes" id="UP001139353">
    <property type="component" value="Unassembled WGS sequence"/>
</dbReference>
<evidence type="ECO:0000313" key="3">
    <source>
        <dbReference type="EMBL" id="MCK9684911.1"/>
    </source>
</evidence>
<comment type="caution">
    <text evidence="3">The sequence shown here is derived from an EMBL/GenBank/DDBJ whole genome shotgun (WGS) entry which is preliminary data.</text>
</comment>
<sequence length="236" mass="25650">MRWKLLRRRLATPRVTVRRHLPWPIRWLSGALVLGFSAAIALWAFETGKDLAGLDRSAKAELARLRDEQAGLKEERDKAQALANTADSLLKTEKAAEDRLAAQLRQSEADKLALKADLGFFQQLIPQGGGTPEGLAVRGFQVEVAAPGHVRYQLLVVQGGRNAVQFNGRYELTLSGTLNGQPWTSPPAASNPALQVKQYARVEGMLDCPPQAVVKSAQVKVTDAGGAVRALQTLKL</sequence>
<evidence type="ECO:0000313" key="4">
    <source>
        <dbReference type="Proteomes" id="UP001139353"/>
    </source>
</evidence>
<evidence type="ECO:0000256" key="2">
    <source>
        <dbReference type="SAM" id="Phobius"/>
    </source>
</evidence>
<keyword evidence="4" id="KW-1185">Reference proteome</keyword>
<feature type="transmembrane region" description="Helical" evidence="2">
    <location>
        <begin position="27"/>
        <end position="45"/>
    </location>
</feature>
<keyword evidence="1" id="KW-0175">Coiled coil</keyword>
<proteinExistence type="predicted"/>
<evidence type="ECO:0000256" key="1">
    <source>
        <dbReference type="SAM" id="Coils"/>
    </source>
</evidence>
<gene>
    <name evidence="3" type="ORF">LPC04_04230</name>
</gene>
<dbReference type="RefSeq" id="WP_275680933.1">
    <property type="nucleotide sequence ID" value="NZ_JAJLJH010000001.1"/>
</dbReference>
<name>A0A9X1YFB7_9BURK</name>
<protein>
    <submittedName>
        <fullName evidence="3">Uncharacterized protein</fullName>
    </submittedName>
</protein>
<reference evidence="3" key="1">
    <citation type="submission" date="2021-11" db="EMBL/GenBank/DDBJ databases">
        <title>BS-T2-15 a new species belonging to the Comamonadaceae family isolated from the soil of a French oak forest.</title>
        <authorList>
            <person name="Mieszkin S."/>
            <person name="Alain K."/>
        </authorList>
    </citation>
    <scope>NUCLEOTIDE SEQUENCE</scope>
    <source>
        <strain evidence="3">BS-T2-15</strain>
    </source>
</reference>
<feature type="coiled-coil region" evidence="1">
    <location>
        <begin position="55"/>
        <end position="92"/>
    </location>
</feature>
<dbReference type="AlphaFoldDB" id="A0A9X1YFB7"/>
<dbReference type="EMBL" id="JAJLJH010000001">
    <property type="protein sequence ID" value="MCK9684911.1"/>
    <property type="molecule type" value="Genomic_DNA"/>
</dbReference>
<dbReference type="InterPro" id="IPR046703">
    <property type="entry name" value="DUF6776"/>
</dbReference>
<dbReference type="Pfam" id="PF20567">
    <property type="entry name" value="DUF6776"/>
    <property type="match status" value="1"/>
</dbReference>
<keyword evidence="2" id="KW-0812">Transmembrane</keyword>
<accession>A0A9X1YFB7</accession>
<keyword evidence="2" id="KW-0472">Membrane</keyword>
<keyword evidence="2" id="KW-1133">Transmembrane helix</keyword>
<organism evidence="3 4">
    <name type="scientific">Scleromatobacter humisilvae</name>
    <dbReference type="NCBI Taxonomy" id="2897159"/>
    <lineage>
        <taxon>Bacteria</taxon>
        <taxon>Pseudomonadati</taxon>
        <taxon>Pseudomonadota</taxon>
        <taxon>Betaproteobacteria</taxon>
        <taxon>Burkholderiales</taxon>
        <taxon>Sphaerotilaceae</taxon>
        <taxon>Scleromatobacter</taxon>
    </lineage>
</organism>